<comment type="caution">
    <text evidence="2">The sequence shown here is derived from an EMBL/GenBank/DDBJ whole genome shotgun (WGS) entry which is preliminary data.</text>
</comment>
<keyword evidence="3" id="KW-1185">Reference proteome</keyword>
<proteinExistence type="predicted"/>
<feature type="compositionally biased region" description="Basic and acidic residues" evidence="1">
    <location>
        <begin position="201"/>
        <end position="213"/>
    </location>
</feature>
<feature type="compositionally biased region" description="Basic and acidic residues" evidence="1">
    <location>
        <begin position="58"/>
        <end position="79"/>
    </location>
</feature>
<evidence type="ECO:0000313" key="2">
    <source>
        <dbReference type="EMBL" id="RAU81919.1"/>
    </source>
</evidence>
<name>A0A364RCB5_9BACT</name>
<feature type="region of interest" description="Disordered" evidence="1">
    <location>
        <begin position="1"/>
        <end position="141"/>
    </location>
</feature>
<dbReference type="RefSeq" id="WP_112306597.1">
    <property type="nucleotide sequence ID" value="NZ_QMDV01000004.1"/>
</dbReference>
<protein>
    <submittedName>
        <fullName evidence="2">Uncharacterized protein</fullName>
    </submittedName>
</protein>
<feature type="compositionally biased region" description="Basic and acidic residues" evidence="1">
    <location>
        <begin position="15"/>
        <end position="26"/>
    </location>
</feature>
<evidence type="ECO:0000313" key="3">
    <source>
        <dbReference type="Proteomes" id="UP000251692"/>
    </source>
</evidence>
<feature type="compositionally biased region" description="Low complexity" evidence="1">
    <location>
        <begin position="99"/>
        <end position="117"/>
    </location>
</feature>
<feature type="region of interest" description="Disordered" evidence="1">
    <location>
        <begin position="180"/>
        <end position="213"/>
    </location>
</feature>
<reference evidence="2 3" key="2">
    <citation type="submission" date="2018-07" db="EMBL/GenBank/DDBJ databases">
        <title>Pontibacter sp. 2b14 genomic sequence and assembly.</title>
        <authorList>
            <person name="Du Z.-J."/>
        </authorList>
    </citation>
    <scope>NUCLEOTIDE SEQUENCE [LARGE SCALE GENOMIC DNA]</scope>
    <source>
        <strain evidence="2 3">2b14</strain>
    </source>
</reference>
<feature type="compositionally biased region" description="Polar residues" evidence="1">
    <location>
        <begin position="44"/>
        <end position="57"/>
    </location>
</feature>
<gene>
    <name evidence="2" type="ORF">DP923_14625</name>
</gene>
<feature type="compositionally biased region" description="Polar residues" evidence="1">
    <location>
        <begin position="121"/>
        <end position="133"/>
    </location>
</feature>
<dbReference type="AlphaFoldDB" id="A0A364RCB5"/>
<feature type="compositionally biased region" description="Basic and acidic residues" evidence="1">
    <location>
        <begin position="87"/>
        <end position="98"/>
    </location>
</feature>
<reference evidence="2 3" key="1">
    <citation type="submission" date="2018-06" db="EMBL/GenBank/DDBJ databases">
        <authorList>
            <person name="Liu Z.-W."/>
        </authorList>
    </citation>
    <scope>NUCLEOTIDE SEQUENCE [LARGE SCALE GENOMIC DNA]</scope>
    <source>
        <strain evidence="2 3">2b14</strain>
    </source>
</reference>
<evidence type="ECO:0000256" key="1">
    <source>
        <dbReference type="SAM" id="MobiDB-lite"/>
    </source>
</evidence>
<accession>A0A364RCB5</accession>
<dbReference type="Proteomes" id="UP000251692">
    <property type="component" value="Unassembled WGS sequence"/>
</dbReference>
<feature type="compositionally biased region" description="Polar residues" evidence="1">
    <location>
        <begin position="1"/>
        <end position="11"/>
    </location>
</feature>
<dbReference type="EMBL" id="QMDV01000004">
    <property type="protein sequence ID" value="RAU81919.1"/>
    <property type="molecule type" value="Genomic_DNA"/>
</dbReference>
<organism evidence="2 3">
    <name type="scientific">Pontibacter arcticus</name>
    <dbReference type="NCBI Taxonomy" id="2080288"/>
    <lineage>
        <taxon>Bacteria</taxon>
        <taxon>Pseudomonadati</taxon>
        <taxon>Bacteroidota</taxon>
        <taxon>Cytophagia</taxon>
        <taxon>Cytophagales</taxon>
        <taxon>Hymenobacteraceae</taxon>
        <taxon>Pontibacter</taxon>
    </lineage>
</organism>
<sequence>MEGNNWYNRTGYTDYRNRADGDERPLDQSVFRGSYRLDNDSQHHNQSTYNRNNQRPDQFNDQHRGNQRHDQDYERDWSSRYHNSRGGFDREDYNDNRNRNYQNQNQYNNQQQRSYNDGRQSRQFSNDLNTNANYGPDSYNNYNRGENYGNMAGSLSYGYDGTSNYNPDWNNRYDPMSGEIGSKHGHYASRRPNFYTDEDRENNPDDFRPLGRL</sequence>
<dbReference type="OrthoDB" id="892082at2"/>